<keyword evidence="2" id="KW-1185">Reference proteome</keyword>
<comment type="caution">
    <text evidence="1">The sequence shown here is derived from an EMBL/GenBank/DDBJ whole genome shotgun (WGS) entry which is preliminary data.</text>
</comment>
<protein>
    <submittedName>
        <fullName evidence="1">Uncharacterized protein</fullName>
    </submittedName>
</protein>
<accession>A0ACC3MQI8</accession>
<proteinExistence type="predicted"/>
<name>A0ACC3MQI8_9PEZI</name>
<sequence length="281" mass="31785">MSTNSVYELFLNRQALLEVGVDDIKAFVRNTNNVRAIGTRGLNGCTCVVILGNPGIVLAHISPYSGHFREDDTRDISQISYEHHEQYLRGVAALLGQYRKYFPASSTAWGIFSYVRRGDQPPRTVNSIIQQVQAHLSEMGYSMTPEFYEEKDISTIRPPMGEVVAYFDDNGVAQLYVEHRKVWPQNQQMTTRSSSIGSSSSAKVGSSNEWWGYPLIQNSQHQLVLSCTVLDKKMNLPVRWLEGQSLPAVFAFGQWRQTESSGNILIVRINDTTYRVEKPQE</sequence>
<evidence type="ECO:0000313" key="2">
    <source>
        <dbReference type="Proteomes" id="UP001281147"/>
    </source>
</evidence>
<reference evidence="1" key="1">
    <citation type="submission" date="2023-07" db="EMBL/GenBank/DDBJ databases">
        <title>Black Yeasts Isolated from many extreme environments.</title>
        <authorList>
            <person name="Coleine C."/>
            <person name="Stajich J.E."/>
            <person name="Selbmann L."/>
        </authorList>
    </citation>
    <scope>NUCLEOTIDE SEQUENCE</scope>
    <source>
        <strain evidence="1">CCFEE 5714</strain>
    </source>
</reference>
<gene>
    <name evidence="1" type="ORF">LTR37_015933</name>
</gene>
<organism evidence="1 2">
    <name type="scientific">Vermiconidia calcicola</name>
    <dbReference type="NCBI Taxonomy" id="1690605"/>
    <lineage>
        <taxon>Eukaryota</taxon>
        <taxon>Fungi</taxon>
        <taxon>Dikarya</taxon>
        <taxon>Ascomycota</taxon>
        <taxon>Pezizomycotina</taxon>
        <taxon>Dothideomycetes</taxon>
        <taxon>Dothideomycetidae</taxon>
        <taxon>Mycosphaerellales</taxon>
        <taxon>Extremaceae</taxon>
        <taxon>Vermiconidia</taxon>
    </lineage>
</organism>
<dbReference type="Proteomes" id="UP001281147">
    <property type="component" value="Unassembled WGS sequence"/>
</dbReference>
<evidence type="ECO:0000313" key="1">
    <source>
        <dbReference type="EMBL" id="KAK3700532.1"/>
    </source>
</evidence>
<dbReference type="EMBL" id="JAUTXU010000184">
    <property type="protein sequence ID" value="KAK3700532.1"/>
    <property type="molecule type" value="Genomic_DNA"/>
</dbReference>